<dbReference type="Pfam" id="PF05450">
    <property type="entry name" value="Nicastrin"/>
    <property type="match status" value="1"/>
</dbReference>
<keyword evidence="13" id="KW-1185">Reference proteome</keyword>
<evidence type="ECO:0000256" key="10">
    <source>
        <dbReference type="SAM" id="Phobius"/>
    </source>
</evidence>
<organism evidence="13 14">
    <name type="scientific">Drosophila lebanonensis</name>
    <name type="common">Fruit fly</name>
    <name type="synonym">Scaptodrosophila lebanonensis</name>
    <dbReference type="NCBI Taxonomy" id="7225"/>
    <lineage>
        <taxon>Eukaryota</taxon>
        <taxon>Metazoa</taxon>
        <taxon>Ecdysozoa</taxon>
        <taxon>Arthropoda</taxon>
        <taxon>Hexapoda</taxon>
        <taxon>Insecta</taxon>
        <taxon>Pterygota</taxon>
        <taxon>Neoptera</taxon>
        <taxon>Endopterygota</taxon>
        <taxon>Diptera</taxon>
        <taxon>Brachycera</taxon>
        <taxon>Muscomorpha</taxon>
        <taxon>Ephydroidea</taxon>
        <taxon>Drosophilidae</taxon>
        <taxon>Scaptodrosophila</taxon>
    </lineage>
</organism>
<feature type="transmembrane region" description="Helical" evidence="10">
    <location>
        <begin position="666"/>
        <end position="686"/>
    </location>
</feature>
<feature type="domain" description="Nicastrin small lobe" evidence="12">
    <location>
        <begin position="37"/>
        <end position="215"/>
    </location>
</feature>
<proteinExistence type="inferred from homology"/>
<keyword evidence="7 10" id="KW-1133">Transmembrane helix</keyword>
<dbReference type="GeneID" id="115625151"/>
<evidence type="ECO:0000256" key="3">
    <source>
        <dbReference type="ARBA" id="ARBA00015303"/>
    </source>
</evidence>
<dbReference type="GO" id="GO:0007219">
    <property type="term" value="P:Notch signaling pathway"/>
    <property type="evidence" value="ECO:0007669"/>
    <property type="project" value="UniProtKB-KW"/>
</dbReference>
<keyword evidence="8 10" id="KW-0472">Membrane</keyword>
<evidence type="ECO:0000313" key="14">
    <source>
        <dbReference type="RefSeq" id="XP_030375935.1"/>
    </source>
</evidence>
<evidence type="ECO:0000256" key="1">
    <source>
        <dbReference type="ARBA" id="ARBA00004479"/>
    </source>
</evidence>
<dbReference type="InterPro" id="IPR041084">
    <property type="entry name" value="Ncstrn_small"/>
</dbReference>
<comment type="subcellular location">
    <subcellularLocation>
        <location evidence="1">Membrane</location>
        <topology evidence="1">Single-pass type I membrane protein</topology>
    </subcellularLocation>
</comment>
<accession>A0A6J2TKE4</accession>
<keyword evidence="5 11" id="KW-0732">Signal</keyword>
<dbReference type="RefSeq" id="XP_030375935.1">
    <property type="nucleotide sequence ID" value="XM_030520075.1"/>
</dbReference>
<keyword evidence="9" id="KW-0325">Glycoprotein</keyword>
<comment type="similarity">
    <text evidence="2">Belongs to the nicastrin family.</text>
</comment>
<evidence type="ECO:0000256" key="4">
    <source>
        <dbReference type="ARBA" id="ARBA00022692"/>
    </source>
</evidence>
<evidence type="ECO:0000256" key="5">
    <source>
        <dbReference type="ARBA" id="ARBA00022729"/>
    </source>
</evidence>
<evidence type="ECO:0000256" key="8">
    <source>
        <dbReference type="ARBA" id="ARBA00023136"/>
    </source>
</evidence>
<dbReference type="GO" id="GO:0016485">
    <property type="term" value="P:protein processing"/>
    <property type="evidence" value="ECO:0007669"/>
    <property type="project" value="InterPro"/>
</dbReference>
<evidence type="ECO:0000256" key="2">
    <source>
        <dbReference type="ARBA" id="ARBA00007717"/>
    </source>
</evidence>
<dbReference type="CTD" id="42964"/>
<protein>
    <recommendedName>
        <fullName evidence="3">Nicastrin</fullName>
    </recommendedName>
</protein>
<evidence type="ECO:0000256" key="9">
    <source>
        <dbReference type="ARBA" id="ARBA00023180"/>
    </source>
</evidence>
<dbReference type="InterPro" id="IPR008710">
    <property type="entry name" value="Nicastrin"/>
</dbReference>
<dbReference type="SUPFAM" id="SSF53187">
    <property type="entry name" value="Zn-dependent exopeptidases"/>
    <property type="match status" value="1"/>
</dbReference>
<feature type="signal peptide" evidence="11">
    <location>
        <begin position="1"/>
        <end position="22"/>
    </location>
</feature>
<keyword evidence="6" id="KW-0914">Notch signaling pathway</keyword>
<sequence length="710" mass="79204">MAQQMKTVAVWFILLLQSITYGERTRDKMYQPIVGAACFRRLNGTHQIGCSSTYSGSVGVLHLVNIEADLDFLLTSPPSPPYAPMIPPHLFTHRNLLRLKEAGPDIISVVLLINRNSDKMTQFSHELNCPNQYSGLLKPNISESATCDASNPPNSWNPWGTGLLHQDFPFPIYYIADVNETQTLVNCFEKFNNFDYESHALRSLCAVEVKSFMSAAVNTEVCMRRTNFINNLGSTKYCDPLEGRSVYATLYPRNSPENLTTEVPRSVNTAEKFILVTTRLDTTSMFDGVGLGALDSLMGFATLTQVAHLLRQLLPPQGSLPDPRRNVLFVAFNGESFDYIGSQRFVYDMENLVFPARSTKSTPISFENIEFMLDIGTLDDITNIKLHTLITTPLAQDFLKKLNNYASSPRYGFNLDIQSDVGIQIPPTSAQSFLRRDTQFPALILNAVPANKYYHSIYDDAVNVGFSYANTSRDYISLIDVSESKNYFNATALQMKVANVSSIVAFALYETLTGLQYTGNKVANPLLADEFLYCFLQSADCRLFKASSYPGSPSGLPLPPMRYISVLGGSQESSGWTYRLFGYLLSQPQPSVAKENCTNLPLHWVAGINGTGECRLTTQSYMDALSPAFLIENYDWRSGKYSTWTESTWSQFSARIFLRPSHVHKITTLTIGIVVLVISFCLIYIINSRSDVLFDDVPASNAAFSRPTAC</sequence>
<evidence type="ECO:0000256" key="6">
    <source>
        <dbReference type="ARBA" id="ARBA00022976"/>
    </source>
</evidence>
<dbReference type="PANTHER" id="PTHR21092">
    <property type="entry name" value="NICASTRIN"/>
    <property type="match status" value="1"/>
</dbReference>
<evidence type="ECO:0000256" key="11">
    <source>
        <dbReference type="SAM" id="SignalP"/>
    </source>
</evidence>
<dbReference type="PANTHER" id="PTHR21092:SF0">
    <property type="entry name" value="NICASTRIN"/>
    <property type="match status" value="1"/>
</dbReference>
<dbReference type="CDD" id="cd03881">
    <property type="entry name" value="M28_Nicastrin"/>
    <property type="match status" value="1"/>
</dbReference>
<dbReference type="GO" id="GO:0007220">
    <property type="term" value="P:Notch receptor processing"/>
    <property type="evidence" value="ECO:0007669"/>
    <property type="project" value="TreeGrafter"/>
</dbReference>
<dbReference type="OrthoDB" id="755951at2759"/>
<name>A0A6J2TKE4_DROLE</name>
<dbReference type="Gene3D" id="3.40.630.10">
    <property type="entry name" value="Zn peptidases"/>
    <property type="match status" value="1"/>
</dbReference>
<feature type="chain" id="PRO_5027010862" description="Nicastrin" evidence="11">
    <location>
        <begin position="23"/>
        <end position="710"/>
    </location>
</feature>
<evidence type="ECO:0000313" key="13">
    <source>
        <dbReference type="Proteomes" id="UP000504634"/>
    </source>
</evidence>
<evidence type="ECO:0000256" key="7">
    <source>
        <dbReference type="ARBA" id="ARBA00022989"/>
    </source>
</evidence>
<keyword evidence="4 10" id="KW-0812">Transmembrane</keyword>
<evidence type="ECO:0000259" key="12">
    <source>
        <dbReference type="Pfam" id="PF18266"/>
    </source>
</evidence>
<reference evidence="14" key="1">
    <citation type="submission" date="2025-08" db="UniProtKB">
        <authorList>
            <consortium name="RefSeq"/>
        </authorList>
    </citation>
    <scope>IDENTIFICATION</scope>
    <source>
        <strain evidence="14">11010-0011.00</strain>
        <tissue evidence="14">Whole body</tissue>
    </source>
</reference>
<gene>
    <name evidence="14" type="primary">LOC115625151</name>
</gene>
<dbReference type="GO" id="GO:0005886">
    <property type="term" value="C:plasma membrane"/>
    <property type="evidence" value="ECO:0007669"/>
    <property type="project" value="UniProtKB-ARBA"/>
</dbReference>
<dbReference type="AlphaFoldDB" id="A0A6J2TKE4"/>
<dbReference type="Proteomes" id="UP000504634">
    <property type="component" value="Unplaced"/>
</dbReference>
<dbReference type="Pfam" id="PF18266">
    <property type="entry name" value="Ncstrn_small"/>
    <property type="match status" value="1"/>
</dbReference>